<dbReference type="AlphaFoldDB" id="A0AAX4JAY4"/>
<dbReference type="EMBL" id="CP142728">
    <property type="protein sequence ID" value="WUR03111.1"/>
    <property type="molecule type" value="Genomic_DNA"/>
</dbReference>
<organism evidence="1 2">
    <name type="scientific">Vairimorpha necatrix</name>
    <dbReference type="NCBI Taxonomy" id="6039"/>
    <lineage>
        <taxon>Eukaryota</taxon>
        <taxon>Fungi</taxon>
        <taxon>Fungi incertae sedis</taxon>
        <taxon>Microsporidia</taxon>
        <taxon>Nosematidae</taxon>
        <taxon>Vairimorpha</taxon>
    </lineage>
</organism>
<protein>
    <submittedName>
        <fullName evidence="1">Uncharacterized protein</fullName>
    </submittedName>
</protein>
<sequence>MYFHILTAFCSDVFNSKSEATVSTNENHDEIVENKTTSICHRLLIKENMINNAKENVPNSENLRFQTYKTIESFLECASSFDLNQAHVLSVVLDKTEENYLKNNIQLNIDQDIAKYLYLLTNLGFSTCCWNSIDFYIEKSSVRLKISNEDDHNSYRNLQKSIYYWTKNPSIIINEFLEELSKLIFNSKINEKAKILLFYQLQYCYEAMDYIHKLLPFRENRKTLSTELLFNYIHLTQRLPLLLYNMNLQEVFQDFFKLVNEHFNEQDPVCVEIIGLVKELSDRLNITYNGVSRFIETISAMSKILEKAEHKSYI</sequence>
<evidence type="ECO:0000313" key="1">
    <source>
        <dbReference type="EMBL" id="WUR03111.1"/>
    </source>
</evidence>
<dbReference type="RefSeq" id="XP_065329256.1">
    <property type="nucleotide sequence ID" value="XM_065473184.1"/>
</dbReference>
<dbReference type="KEGG" id="vnx:VNE69_03321"/>
<reference evidence="1" key="1">
    <citation type="journal article" date="2024" name="BMC Genomics">
        <title>Functional annotation of a divergent genome using sequence and structure-based similarity.</title>
        <authorList>
            <person name="Svedberg D."/>
            <person name="Winiger R.R."/>
            <person name="Berg A."/>
            <person name="Sharma H."/>
            <person name="Tellgren-Roth C."/>
            <person name="Debrunner-Vossbrinck B.A."/>
            <person name="Vossbrinck C.R."/>
            <person name="Barandun J."/>
        </authorList>
    </citation>
    <scope>NUCLEOTIDE SEQUENCE</scope>
    <source>
        <strain evidence="1">Illinois isolate</strain>
    </source>
</reference>
<proteinExistence type="predicted"/>
<name>A0AAX4JAY4_9MICR</name>
<dbReference type="Proteomes" id="UP001334084">
    <property type="component" value="Chromosome 3"/>
</dbReference>
<accession>A0AAX4JAY4</accession>
<evidence type="ECO:0000313" key="2">
    <source>
        <dbReference type="Proteomes" id="UP001334084"/>
    </source>
</evidence>
<dbReference type="GeneID" id="90540917"/>
<keyword evidence="2" id="KW-1185">Reference proteome</keyword>
<gene>
    <name evidence="1" type="ORF">VNE69_03321</name>
</gene>